<keyword evidence="1" id="KW-1133">Transmembrane helix</keyword>
<dbReference type="AlphaFoldDB" id="A0A2U8HJ07"/>
<dbReference type="RefSeq" id="WP_108969752.1">
    <property type="nucleotide sequence ID" value="NZ_CP022190.1"/>
</dbReference>
<evidence type="ECO:0000313" key="2">
    <source>
        <dbReference type="EMBL" id="AWI85772.1"/>
    </source>
</evidence>
<proteinExistence type="predicted"/>
<protein>
    <submittedName>
        <fullName evidence="2">Uncharacterized protein</fullName>
    </submittedName>
</protein>
<sequence length="77" mass="8386">MTLRRYLLAQTLCGAALIRRAFAAEPMLLDAGVRSDPVPRWLPRSIPLRSIVVAVLCTVAFTLPLSLVLPMSGVLAR</sequence>
<keyword evidence="1" id="KW-0812">Transmembrane</keyword>
<accession>A0A2U8HJ07</accession>
<feature type="transmembrane region" description="Helical" evidence="1">
    <location>
        <begin position="47"/>
        <end position="69"/>
    </location>
</feature>
<keyword evidence="1" id="KW-0472">Membrane</keyword>
<organism evidence="2 3">
    <name type="scientific">Alloyangia pacifica</name>
    <dbReference type="NCBI Taxonomy" id="311180"/>
    <lineage>
        <taxon>Bacteria</taxon>
        <taxon>Pseudomonadati</taxon>
        <taxon>Pseudomonadota</taxon>
        <taxon>Alphaproteobacteria</taxon>
        <taxon>Rhodobacterales</taxon>
        <taxon>Roseobacteraceae</taxon>
        <taxon>Alloyangia</taxon>
    </lineage>
</organism>
<evidence type="ECO:0000313" key="3">
    <source>
        <dbReference type="Proteomes" id="UP000244915"/>
    </source>
</evidence>
<evidence type="ECO:0000256" key="1">
    <source>
        <dbReference type="SAM" id="Phobius"/>
    </source>
</evidence>
<reference evidence="2 3" key="1">
    <citation type="submission" date="2017-06" db="EMBL/GenBank/DDBJ databases">
        <title>Yangia sp. YSBP01 complete genome sequence.</title>
        <authorList>
            <person name="Woo J.-H."/>
            <person name="Kim H.-S."/>
        </authorList>
    </citation>
    <scope>NUCLEOTIDE SEQUENCE [LARGE SCALE GENOMIC DNA]</scope>
    <source>
        <strain evidence="2 3">YSBP01</strain>
    </source>
</reference>
<gene>
    <name evidence="2" type="ORF">CEW88_19005</name>
</gene>
<dbReference type="Proteomes" id="UP000244915">
    <property type="component" value="Chromosome 2"/>
</dbReference>
<dbReference type="EMBL" id="CP022190">
    <property type="protein sequence ID" value="AWI85772.1"/>
    <property type="molecule type" value="Genomic_DNA"/>
</dbReference>
<dbReference type="OrthoDB" id="9962964at2"/>
<dbReference type="KEGG" id="ypac:CEW88_19005"/>
<name>A0A2U8HJ07_9RHOB</name>